<dbReference type="EMBL" id="BSST01000001">
    <property type="protein sequence ID" value="GLX79880.1"/>
    <property type="molecule type" value="Genomic_DNA"/>
</dbReference>
<keyword evidence="3" id="KW-1185">Reference proteome</keyword>
<evidence type="ECO:0000313" key="2">
    <source>
        <dbReference type="EMBL" id="GLX79880.1"/>
    </source>
</evidence>
<reference evidence="2 3" key="1">
    <citation type="submission" date="2023-03" db="EMBL/GenBank/DDBJ databases">
        <title>Draft genome sequence of Thalassotalea insulae KCTC 62186T.</title>
        <authorList>
            <person name="Sawabe T."/>
        </authorList>
    </citation>
    <scope>NUCLEOTIDE SEQUENCE [LARGE SCALE GENOMIC DNA]</scope>
    <source>
        <strain evidence="2 3">KCTC 62186</strain>
    </source>
</reference>
<gene>
    <name evidence="2" type="ORF">tinsulaeT_32200</name>
</gene>
<evidence type="ECO:0008006" key="4">
    <source>
        <dbReference type="Google" id="ProtNLM"/>
    </source>
</evidence>
<proteinExistence type="predicted"/>
<evidence type="ECO:0000256" key="1">
    <source>
        <dbReference type="SAM" id="SignalP"/>
    </source>
</evidence>
<feature type="signal peptide" evidence="1">
    <location>
        <begin position="1"/>
        <end position="19"/>
    </location>
</feature>
<dbReference type="Gene3D" id="3.40.190.10">
    <property type="entry name" value="Periplasmic binding protein-like II"/>
    <property type="match status" value="2"/>
</dbReference>
<dbReference type="RefSeq" id="WP_284245825.1">
    <property type="nucleotide sequence ID" value="NZ_BSST01000001.1"/>
</dbReference>
<name>A0ABQ6GYR3_9GAMM</name>
<sequence>MKHLLVIAGLLITSPSVLADPQNFLITRHKDSSALKPCVDKITKAYQLLSINFTLKEYPGRRSLYMANSGKADAELCRISLIERRYKNLLRVEPAIHHLAFHAITQKGNKHLEKIADLKGLRVGSIRGMMAAELVFEYQNVRYENKVEQSVRLLENDLVDVLVLAMPDINQLVIDGRLSNKFIHPTPLYQFDLYHYIHARHKDKLALFNQTFQKLTDKNDYLTDD</sequence>
<dbReference type="Proteomes" id="UP001157186">
    <property type="component" value="Unassembled WGS sequence"/>
</dbReference>
<organism evidence="2 3">
    <name type="scientific">Thalassotalea insulae</name>
    <dbReference type="NCBI Taxonomy" id="2056778"/>
    <lineage>
        <taxon>Bacteria</taxon>
        <taxon>Pseudomonadati</taxon>
        <taxon>Pseudomonadota</taxon>
        <taxon>Gammaproteobacteria</taxon>
        <taxon>Alteromonadales</taxon>
        <taxon>Colwelliaceae</taxon>
        <taxon>Thalassotalea</taxon>
    </lineage>
</organism>
<protein>
    <recommendedName>
        <fullName evidence="4">Solute-binding protein family 3/N-terminal domain-containing protein</fullName>
    </recommendedName>
</protein>
<keyword evidence="1" id="KW-0732">Signal</keyword>
<feature type="chain" id="PRO_5046929382" description="Solute-binding protein family 3/N-terminal domain-containing protein" evidence="1">
    <location>
        <begin position="20"/>
        <end position="225"/>
    </location>
</feature>
<evidence type="ECO:0000313" key="3">
    <source>
        <dbReference type="Proteomes" id="UP001157186"/>
    </source>
</evidence>
<comment type="caution">
    <text evidence="2">The sequence shown here is derived from an EMBL/GenBank/DDBJ whole genome shotgun (WGS) entry which is preliminary data.</text>
</comment>
<dbReference type="SUPFAM" id="SSF53850">
    <property type="entry name" value="Periplasmic binding protein-like II"/>
    <property type="match status" value="1"/>
</dbReference>
<accession>A0ABQ6GYR3</accession>